<feature type="region of interest" description="Disordered" evidence="1">
    <location>
        <begin position="355"/>
        <end position="377"/>
    </location>
</feature>
<accession>A0A5J4WS06</accession>
<comment type="caution">
    <text evidence="2">The sequence shown here is derived from an EMBL/GenBank/DDBJ whole genome shotgun (WGS) entry which is preliminary data.</text>
</comment>
<feature type="region of interest" description="Disordered" evidence="1">
    <location>
        <begin position="433"/>
        <end position="507"/>
    </location>
</feature>
<feature type="region of interest" description="Disordered" evidence="1">
    <location>
        <begin position="23"/>
        <end position="104"/>
    </location>
</feature>
<gene>
    <name evidence="2" type="ORF">EZS28_007156</name>
</gene>
<feature type="compositionally biased region" description="Basic and acidic residues" evidence="1">
    <location>
        <begin position="62"/>
        <end position="100"/>
    </location>
</feature>
<organism evidence="2 3">
    <name type="scientific">Streblomastix strix</name>
    <dbReference type="NCBI Taxonomy" id="222440"/>
    <lineage>
        <taxon>Eukaryota</taxon>
        <taxon>Metamonada</taxon>
        <taxon>Preaxostyla</taxon>
        <taxon>Oxymonadida</taxon>
        <taxon>Streblomastigidae</taxon>
        <taxon>Streblomastix</taxon>
    </lineage>
</organism>
<feature type="compositionally biased region" description="Polar residues" evidence="1">
    <location>
        <begin position="433"/>
        <end position="450"/>
    </location>
</feature>
<evidence type="ECO:0000256" key="1">
    <source>
        <dbReference type="SAM" id="MobiDB-lite"/>
    </source>
</evidence>
<reference evidence="2 3" key="1">
    <citation type="submission" date="2019-03" db="EMBL/GenBank/DDBJ databases">
        <title>Single cell metagenomics reveals metabolic interactions within the superorganism composed of flagellate Streblomastix strix and complex community of Bacteroidetes bacteria on its surface.</title>
        <authorList>
            <person name="Treitli S.C."/>
            <person name="Kolisko M."/>
            <person name="Husnik F."/>
            <person name="Keeling P."/>
            <person name="Hampl V."/>
        </authorList>
    </citation>
    <scope>NUCLEOTIDE SEQUENCE [LARGE SCALE GENOMIC DNA]</scope>
    <source>
        <strain evidence="2">ST1C</strain>
    </source>
</reference>
<protein>
    <submittedName>
        <fullName evidence="2">Uncharacterized protein</fullName>
    </submittedName>
</protein>
<feature type="compositionally biased region" description="Polar residues" evidence="1">
    <location>
        <begin position="485"/>
        <end position="500"/>
    </location>
</feature>
<feature type="compositionally biased region" description="Polar residues" evidence="1">
    <location>
        <begin position="355"/>
        <end position="370"/>
    </location>
</feature>
<feature type="region of interest" description="Disordered" evidence="1">
    <location>
        <begin position="197"/>
        <end position="239"/>
    </location>
</feature>
<dbReference type="EMBL" id="SNRW01001207">
    <property type="protein sequence ID" value="KAA6397312.1"/>
    <property type="molecule type" value="Genomic_DNA"/>
</dbReference>
<evidence type="ECO:0000313" key="3">
    <source>
        <dbReference type="Proteomes" id="UP000324800"/>
    </source>
</evidence>
<feature type="compositionally biased region" description="Basic residues" evidence="1">
    <location>
        <begin position="467"/>
        <end position="476"/>
    </location>
</feature>
<name>A0A5J4WS06_9EUKA</name>
<feature type="compositionally biased region" description="Low complexity" evidence="1">
    <location>
        <begin position="205"/>
        <end position="218"/>
    </location>
</feature>
<dbReference type="Proteomes" id="UP000324800">
    <property type="component" value="Unassembled WGS sequence"/>
</dbReference>
<evidence type="ECO:0000313" key="2">
    <source>
        <dbReference type="EMBL" id="KAA6397312.1"/>
    </source>
</evidence>
<proteinExistence type="predicted"/>
<dbReference type="AlphaFoldDB" id="A0A5J4WS06"/>
<sequence length="507" mass="58260">MNDIKAFWREHNFDLREECVRKEYDSDDDSQTLQPTKATRQEFRNRIRRYRNWSLSPHNKRSRYDSPDRRSESKERSGSRSLSRSRDYQGPRETTIDVDRNQNGFYTRNESEAEAEAEEHTGNGSIILKEGERTIRIEINQIKEDIEKHRRKGWCDNPNDDWTKRTQIQNDIIENHSDRDSTWTEDDVPQLLVATPQSKLHARQTQRIQQIQVQPKQQASAPVPKKKGRIDQPPNHDDIEEQEILQERLATLQKKKEQYNISDQKNEQRQVIGEIDNNDYLTPKQAQKQLQEMIQQSIFSETAKQQQQTTISKVQQRIVSPLPRMINTGMNKDIPENNDLNITNIETPDIQGTVGQLTDLQPSSGSQNPGLNAGPRLMQAGSISASIKERIKPQINQGQKDDAEEEEDEQIDEAALNQNKDYRVNIILQPQVQENLGTQPQNNQDLNTLSYKEKDNPGPAPAGVQKKPNKGRGSKKSKSEGLNASDEQSQGSNAQAQIKSTFKVEIQ</sequence>